<name>A0ABZ1U0E7_9ACTN</name>
<evidence type="ECO:0000313" key="2">
    <source>
        <dbReference type="EMBL" id="WUQ84075.1"/>
    </source>
</evidence>
<accession>A0ABZ1U0E7</accession>
<gene>
    <name evidence="2" type="ORF">OHA16_14560</name>
</gene>
<sequence length="285" mass="29969">MTTAPDAVDPTLHPGPAQRRLVDLARPVCERYGLALAGGHALRAHGVPACDQDGITLVATGTADLPRAAAELAQAYRTVGGAVAERPGTPRLEQLSVRLTLGGRAHTVELRKEPLGHRPVRLDLGGPDPGGPDPDGADPGGASGTPLVVGTVALEDAAALTTALLVDRALPRDLIDVHALTACYREGELLALATGLDAEFQPTALADRLETLAEAADGRFRARGLPGGEVDTLKRWALAWAQDLRLDLLETQEAADGLHDPYLEDVEAREDLEDQALGVGRQYDL</sequence>
<evidence type="ECO:0008006" key="4">
    <source>
        <dbReference type="Google" id="ProtNLM"/>
    </source>
</evidence>
<keyword evidence="3" id="KW-1185">Reference proteome</keyword>
<protein>
    <recommendedName>
        <fullName evidence="4">Nucleotidyltransferase AbiEii toxin of type IV toxin-antitoxin system</fullName>
    </recommendedName>
</protein>
<proteinExistence type="predicted"/>
<dbReference type="Proteomes" id="UP001432222">
    <property type="component" value="Chromosome"/>
</dbReference>
<dbReference type="RefSeq" id="WP_328954985.1">
    <property type="nucleotide sequence ID" value="NZ_CP108110.1"/>
</dbReference>
<dbReference type="EMBL" id="CP108110">
    <property type="protein sequence ID" value="WUQ84075.1"/>
    <property type="molecule type" value="Genomic_DNA"/>
</dbReference>
<feature type="region of interest" description="Disordered" evidence="1">
    <location>
        <begin position="113"/>
        <end position="144"/>
    </location>
</feature>
<reference evidence="2" key="1">
    <citation type="submission" date="2022-10" db="EMBL/GenBank/DDBJ databases">
        <title>The complete genomes of actinobacterial strains from the NBC collection.</title>
        <authorList>
            <person name="Joergensen T.S."/>
            <person name="Alvarez Arevalo M."/>
            <person name="Sterndorff E.B."/>
            <person name="Faurdal D."/>
            <person name="Vuksanovic O."/>
            <person name="Mourched A.-S."/>
            <person name="Charusanti P."/>
            <person name="Shaw S."/>
            <person name="Blin K."/>
            <person name="Weber T."/>
        </authorList>
    </citation>
    <scope>NUCLEOTIDE SEQUENCE</scope>
    <source>
        <strain evidence="2">NBC_00222</strain>
    </source>
</reference>
<organism evidence="2 3">
    <name type="scientific">Kitasatospora purpeofusca</name>
    <dbReference type="NCBI Taxonomy" id="67352"/>
    <lineage>
        <taxon>Bacteria</taxon>
        <taxon>Bacillati</taxon>
        <taxon>Actinomycetota</taxon>
        <taxon>Actinomycetes</taxon>
        <taxon>Kitasatosporales</taxon>
        <taxon>Streptomycetaceae</taxon>
        <taxon>Kitasatospora</taxon>
    </lineage>
</organism>
<evidence type="ECO:0000256" key="1">
    <source>
        <dbReference type="SAM" id="MobiDB-lite"/>
    </source>
</evidence>
<evidence type="ECO:0000313" key="3">
    <source>
        <dbReference type="Proteomes" id="UP001432222"/>
    </source>
</evidence>